<dbReference type="Proteomes" id="UP001183410">
    <property type="component" value="Unassembled WGS sequence"/>
</dbReference>
<dbReference type="RefSeq" id="WP_311666728.1">
    <property type="nucleotide sequence ID" value="NZ_JAVREO010000005.1"/>
</dbReference>
<name>A0ABU2JP62_9ACTN</name>
<keyword evidence="2" id="KW-1185">Reference proteome</keyword>
<reference evidence="2" key="1">
    <citation type="submission" date="2023-07" db="EMBL/GenBank/DDBJ databases">
        <title>30 novel species of actinomycetes from the DSMZ collection.</title>
        <authorList>
            <person name="Nouioui I."/>
        </authorList>
    </citation>
    <scope>NUCLEOTIDE SEQUENCE [LARGE SCALE GENOMIC DNA]</scope>
    <source>
        <strain evidence="2">DSM 44915</strain>
    </source>
</reference>
<comment type="caution">
    <text evidence="1">The sequence shown here is derived from an EMBL/GenBank/DDBJ whole genome shotgun (WGS) entry which is preliminary data.</text>
</comment>
<proteinExistence type="predicted"/>
<gene>
    <name evidence="1" type="ORF">RM844_10345</name>
</gene>
<evidence type="ECO:0000313" key="1">
    <source>
        <dbReference type="EMBL" id="MDT0266692.1"/>
    </source>
</evidence>
<accession>A0ABU2JP62</accession>
<organism evidence="1 2">
    <name type="scientific">Streptomyces chisholmiae</name>
    <dbReference type="NCBI Taxonomy" id="3075540"/>
    <lineage>
        <taxon>Bacteria</taxon>
        <taxon>Bacillati</taxon>
        <taxon>Actinomycetota</taxon>
        <taxon>Actinomycetes</taxon>
        <taxon>Kitasatosporales</taxon>
        <taxon>Streptomycetaceae</taxon>
        <taxon>Streptomyces</taxon>
    </lineage>
</organism>
<sequence>MYVAFDVPEHFRQMPVGMSPEEAYAYAFENLPDLESGDAEVQRRVLREVHGGSQALARIGALYSGSVIGTMEGEPSLATMAVTATEFPYGDSARVAAEGVLQSLVAARGQLWSGNVYGLPCGQPAAVVTGPRVYQVPQLEPSDVPFAELQAYVPVPDGPSLRERYLLTVSFATPAVRHWDRYMPTLVRLLRGISFSDQPEGAAVPVAAAR</sequence>
<evidence type="ECO:0000313" key="2">
    <source>
        <dbReference type="Proteomes" id="UP001183410"/>
    </source>
</evidence>
<protein>
    <submittedName>
        <fullName evidence="1">Uncharacterized protein</fullName>
    </submittedName>
</protein>
<dbReference type="EMBL" id="JAVREO010000005">
    <property type="protein sequence ID" value="MDT0266692.1"/>
    <property type="molecule type" value="Genomic_DNA"/>
</dbReference>